<dbReference type="AlphaFoldDB" id="A0A931B470"/>
<gene>
    <name evidence="2" type="ORF">I2501_18040</name>
</gene>
<organism evidence="2 3">
    <name type="scientific">Streptacidiphilus fuscans</name>
    <dbReference type="NCBI Taxonomy" id="2789292"/>
    <lineage>
        <taxon>Bacteria</taxon>
        <taxon>Bacillati</taxon>
        <taxon>Actinomycetota</taxon>
        <taxon>Actinomycetes</taxon>
        <taxon>Kitasatosporales</taxon>
        <taxon>Streptomycetaceae</taxon>
        <taxon>Streptacidiphilus</taxon>
    </lineage>
</organism>
<evidence type="ECO:0000313" key="3">
    <source>
        <dbReference type="Proteomes" id="UP000657385"/>
    </source>
</evidence>
<name>A0A931B470_9ACTN</name>
<dbReference type="InterPro" id="IPR013830">
    <property type="entry name" value="SGNH_hydro"/>
</dbReference>
<dbReference type="SUPFAM" id="SSF52266">
    <property type="entry name" value="SGNH hydrolase"/>
    <property type="match status" value="1"/>
</dbReference>
<accession>A0A931B470</accession>
<dbReference type="InterPro" id="IPR036514">
    <property type="entry name" value="SGNH_hydro_sf"/>
</dbReference>
<dbReference type="RefSeq" id="WP_196195110.1">
    <property type="nucleotide sequence ID" value="NZ_JADPRT010000007.1"/>
</dbReference>
<evidence type="ECO:0000313" key="2">
    <source>
        <dbReference type="EMBL" id="MBF9069926.1"/>
    </source>
</evidence>
<dbReference type="InterPro" id="IPR053140">
    <property type="entry name" value="GDSL_Rv0518-like"/>
</dbReference>
<sequence length="359" mass="38319">MTQLRISALGDSLTEGLGDPVPGGWRGWAALLADSLSVEPEGHDGVAFVNHATSGAQTADVLRRQLPEARARRPHVAAVLVGVNDTLRATYDIHAVARHLDTAFGSLVEDGTVLLTACLPDPGRMLGLPTALARPLGRRMASVNTVVHALSDRYEAVHVHLADHDWIHDPAMWSVDRLHPSESGHRALARAFHHELAERGVPVGPAPDLDTDGIAPSRIAQILWMATKGTRWVFDRCTDLLPDLLRLAAAERRDTRGGDLLDHEAAEQTAAALRALPCPVPYPTQRQLAAVHPGPVRTGPLQPGPVQASPVQPVAVQPVAGQPNVAARTQSTVGRCSWSSAQVSPSSALPYTSPFLLPK</sequence>
<keyword evidence="2" id="KW-0378">Hydrolase</keyword>
<dbReference type="EMBL" id="JADPRT010000007">
    <property type="protein sequence ID" value="MBF9069926.1"/>
    <property type="molecule type" value="Genomic_DNA"/>
</dbReference>
<reference evidence="2" key="1">
    <citation type="submission" date="2020-11" db="EMBL/GenBank/DDBJ databases">
        <title>Isolation and identification of active actinomycetes.</title>
        <authorList>
            <person name="Yu B."/>
        </authorList>
    </citation>
    <scope>NUCLEOTIDE SEQUENCE</scope>
    <source>
        <strain evidence="2">NEAU-YB345</strain>
    </source>
</reference>
<proteinExistence type="predicted"/>
<feature type="domain" description="SGNH hydrolase-type esterase" evidence="1">
    <location>
        <begin position="8"/>
        <end position="187"/>
    </location>
</feature>
<dbReference type="PANTHER" id="PTHR43784">
    <property type="entry name" value="GDSL-LIKE LIPASE/ACYLHYDROLASE, PUTATIVE (AFU_ORTHOLOGUE AFUA_2G00820)-RELATED"/>
    <property type="match status" value="1"/>
</dbReference>
<comment type="caution">
    <text evidence="2">The sequence shown here is derived from an EMBL/GenBank/DDBJ whole genome shotgun (WGS) entry which is preliminary data.</text>
</comment>
<keyword evidence="3" id="KW-1185">Reference proteome</keyword>
<dbReference type="Proteomes" id="UP000657385">
    <property type="component" value="Unassembled WGS sequence"/>
</dbReference>
<protein>
    <submittedName>
        <fullName evidence="2">SGNH/GDSL hydrolase family protein</fullName>
    </submittedName>
</protein>
<dbReference type="CDD" id="cd01832">
    <property type="entry name" value="SGNH_hydrolase_like_1"/>
    <property type="match status" value="1"/>
</dbReference>
<dbReference type="Gene3D" id="3.40.50.1110">
    <property type="entry name" value="SGNH hydrolase"/>
    <property type="match status" value="1"/>
</dbReference>
<dbReference type="Pfam" id="PF13472">
    <property type="entry name" value="Lipase_GDSL_2"/>
    <property type="match status" value="1"/>
</dbReference>
<dbReference type="GO" id="GO:0016787">
    <property type="term" value="F:hydrolase activity"/>
    <property type="evidence" value="ECO:0007669"/>
    <property type="project" value="UniProtKB-KW"/>
</dbReference>
<evidence type="ECO:0000259" key="1">
    <source>
        <dbReference type="Pfam" id="PF13472"/>
    </source>
</evidence>
<dbReference type="PANTHER" id="PTHR43784:SF2">
    <property type="entry name" value="GDSL-LIKE LIPASE_ACYLHYDROLASE, PUTATIVE (AFU_ORTHOLOGUE AFUA_2G00820)-RELATED"/>
    <property type="match status" value="1"/>
</dbReference>